<dbReference type="EMBL" id="NBNE01001800">
    <property type="protein sequence ID" value="OWZ12603.1"/>
    <property type="molecule type" value="Genomic_DNA"/>
</dbReference>
<gene>
    <name evidence="1" type="ORF">PHMEG_00014205</name>
</gene>
<evidence type="ECO:0000313" key="2">
    <source>
        <dbReference type="Proteomes" id="UP000198211"/>
    </source>
</evidence>
<name>A0A225W4D2_9STRA</name>
<dbReference type="PANTHER" id="PTHR11439:SF440">
    <property type="entry name" value="INTEGRASE CATALYTIC DOMAIN-CONTAINING PROTEIN"/>
    <property type="match status" value="1"/>
</dbReference>
<sequence>MPAAHELTKTHSSKTNSERLLKTDVACIVTQLSQFLENPDQRNWKADIRVQRYLKINNSNEGKVALITYTDADRGRNLATATPYPPAPVVFKSKYPRTVALISVGVECMTPRIWLWTRAMLEDLGLEQVGATHALEDNQGARTKPVDIKHHFTRRNVTRGVIDVNYIPTKDQFVDMLTKRLGTKRIQYLLYAREVVAKAVQQ</sequence>
<reference evidence="2" key="1">
    <citation type="submission" date="2017-03" db="EMBL/GenBank/DDBJ databases">
        <title>Phytopthora megakarya and P. palmivora, two closely related causual agents of cacao black pod achieved similar genome size and gene model numbers by different mechanisms.</title>
        <authorList>
            <person name="Ali S."/>
            <person name="Shao J."/>
            <person name="Larry D.J."/>
            <person name="Kronmiller B."/>
            <person name="Shen D."/>
            <person name="Strem M.D."/>
            <person name="Melnick R.L."/>
            <person name="Guiltinan M.J."/>
            <person name="Tyler B.M."/>
            <person name="Meinhardt L.W."/>
            <person name="Bailey B.A."/>
        </authorList>
    </citation>
    <scope>NUCLEOTIDE SEQUENCE [LARGE SCALE GENOMIC DNA]</scope>
    <source>
        <strain evidence="2">zdho120</strain>
    </source>
</reference>
<dbReference type="PANTHER" id="PTHR11439">
    <property type="entry name" value="GAG-POL-RELATED RETROTRANSPOSON"/>
    <property type="match status" value="1"/>
</dbReference>
<proteinExistence type="predicted"/>
<protein>
    <submittedName>
        <fullName evidence="1">Polyprotein</fullName>
    </submittedName>
</protein>
<accession>A0A225W4D2</accession>
<keyword evidence="2" id="KW-1185">Reference proteome</keyword>
<dbReference type="STRING" id="4795.A0A225W4D2"/>
<dbReference type="AlphaFoldDB" id="A0A225W4D2"/>
<dbReference type="Proteomes" id="UP000198211">
    <property type="component" value="Unassembled WGS sequence"/>
</dbReference>
<dbReference type="CDD" id="cd09272">
    <property type="entry name" value="RNase_HI_RT_Ty1"/>
    <property type="match status" value="1"/>
</dbReference>
<organism evidence="1 2">
    <name type="scientific">Phytophthora megakarya</name>
    <dbReference type="NCBI Taxonomy" id="4795"/>
    <lineage>
        <taxon>Eukaryota</taxon>
        <taxon>Sar</taxon>
        <taxon>Stramenopiles</taxon>
        <taxon>Oomycota</taxon>
        <taxon>Peronosporomycetes</taxon>
        <taxon>Peronosporales</taxon>
        <taxon>Peronosporaceae</taxon>
        <taxon>Phytophthora</taxon>
    </lineage>
</organism>
<evidence type="ECO:0000313" key="1">
    <source>
        <dbReference type="EMBL" id="OWZ12603.1"/>
    </source>
</evidence>
<dbReference type="OrthoDB" id="123721at2759"/>
<comment type="caution">
    <text evidence="1">The sequence shown here is derived from an EMBL/GenBank/DDBJ whole genome shotgun (WGS) entry which is preliminary data.</text>
</comment>